<gene>
    <name evidence="1" type="ORF">SISNIDRAFT_469316</name>
</gene>
<protein>
    <submittedName>
        <fullName evidence="1">Uncharacterized protein</fullName>
    </submittedName>
</protein>
<organism evidence="1 2">
    <name type="scientific">Sistotremastrum niveocremeum HHB9708</name>
    <dbReference type="NCBI Taxonomy" id="1314777"/>
    <lineage>
        <taxon>Eukaryota</taxon>
        <taxon>Fungi</taxon>
        <taxon>Dikarya</taxon>
        <taxon>Basidiomycota</taxon>
        <taxon>Agaricomycotina</taxon>
        <taxon>Agaricomycetes</taxon>
        <taxon>Sistotremastrales</taxon>
        <taxon>Sistotremastraceae</taxon>
        <taxon>Sertulicium</taxon>
        <taxon>Sertulicium niveocremeum</taxon>
    </lineage>
</organism>
<evidence type="ECO:0000313" key="2">
    <source>
        <dbReference type="Proteomes" id="UP000076722"/>
    </source>
</evidence>
<dbReference type="EMBL" id="KV419427">
    <property type="protein sequence ID" value="KZS89559.1"/>
    <property type="molecule type" value="Genomic_DNA"/>
</dbReference>
<sequence>MPSSNTEPTYVCLADDKCYITPGSVIDSNSRIDVCNSQRKLSRVLNSLCLFNESQTRRQLEILLFSSESDGFEESGSGVDRPPANDVLNPPVERSSFGHVQAPSSRPITLLIWDRPSVDDLKRPLFRGSTDVIRTLSCRAPADHAELPSWIADLVMKSFLEIRCFDAHIKVCNVSFFCTAFQASVCMHLKAGNTLRKTQRHLSTFITEGLELQWRKQGDLFYLAAPGLIAKITGGHITECLQSTSLLHAISPNSRLLADLRARILKRKEGRGGWRAKGKMIRKNCGPNTLQTCELRFSEKQPNIGARGALALYERDVELSLVFERSFIKL</sequence>
<reference evidence="1 2" key="1">
    <citation type="journal article" date="2016" name="Mol. Biol. Evol.">
        <title>Comparative Genomics of Early-Diverging Mushroom-Forming Fungi Provides Insights into the Origins of Lignocellulose Decay Capabilities.</title>
        <authorList>
            <person name="Nagy L.G."/>
            <person name="Riley R."/>
            <person name="Tritt A."/>
            <person name="Adam C."/>
            <person name="Daum C."/>
            <person name="Floudas D."/>
            <person name="Sun H."/>
            <person name="Yadav J.S."/>
            <person name="Pangilinan J."/>
            <person name="Larsson K.H."/>
            <person name="Matsuura K."/>
            <person name="Barry K."/>
            <person name="Labutti K."/>
            <person name="Kuo R."/>
            <person name="Ohm R.A."/>
            <person name="Bhattacharya S.S."/>
            <person name="Shirouzu T."/>
            <person name="Yoshinaga Y."/>
            <person name="Martin F.M."/>
            <person name="Grigoriev I.V."/>
            <person name="Hibbett D.S."/>
        </authorList>
    </citation>
    <scope>NUCLEOTIDE SEQUENCE [LARGE SCALE GENOMIC DNA]</scope>
    <source>
        <strain evidence="1 2">HHB9708</strain>
    </source>
</reference>
<dbReference type="Proteomes" id="UP000076722">
    <property type="component" value="Unassembled WGS sequence"/>
</dbReference>
<proteinExistence type="predicted"/>
<accession>A0A164QDF8</accession>
<name>A0A164QDF8_9AGAM</name>
<keyword evidence="2" id="KW-1185">Reference proteome</keyword>
<dbReference type="AlphaFoldDB" id="A0A164QDF8"/>
<evidence type="ECO:0000313" key="1">
    <source>
        <dbReference type="EMBL" id="KZS89559.1"/>
    </source>
</evidence>